<dbReference type="AlphaFoldDB" id="Q83XW4"/>
<proteinExistence type="predicted"/>
<evidence type="ECO:0000313" key="1">
    <source>
        <dbReference type="EMBL" id="AAP32305.1"/>
    </source>
</evidence>
<dbReference type="RefSeq" id="WP_011113225.1">
    <property type="nucleotide sequence ID" value="NC_004811.1"/>
</dbReference>
<name>Q83XW4_FLAPS</name>
<geneLocation type="plasmid" evidence="1">
    <name>pCP1</name>
</geneLocation>
<protein>
    <submittedName>
        <fullName evidence="1">Uncharacterized protein</fullName>
    </submittedName>
</protein>
<reference evidence="1" key="1">
    <citation type="journal article" date="2004" name="Appl. Environ. Microbiol.">
        <title>Development of genetic techniques for the psychrotrophic fish pathogen Flavobacterium psychrophilum.</title>
        <authorList>
            <person name="Alvarez B."/>
            <person name="Secades P."/>
            <person name="McBride M.J."/>
            <person name="Guijarro J.A."/>
        </authorList>
    </citation>
    <scope>NUCLEOTIDE SEQUENCE</scope>
    <source>
        <strain evidence="1">D12</strain>
        <plasmid evidence="1">pCP1</plasmid>
    </source>
</reference>
<organism evidence="1">
    <name type="scientific">Flavobacterium psychrophilum</name>
    <dbReference type="NCBI Taxonomy" id="96345"/>
    <lineage>
        <taxon>Bacteria</taxon>
        <taxon>Pseudomonadati</taxon>
        <taxon>Bacteroidota</taxon>
        <taxon>Flavobacteriia</taxon>
        <taxon>Flavobacteriales</taxon>
        <taxon>Flavobacteriaceae</taxon>
        <taxon>Flavobacterium</taxon>
    </lineage>
</organism>
<sequence length="111" mass="12793">MKVELKLNADTINAAARLLEQVYDLPAPLGQNDKIIRSIAYDVADAMLSKQKTIRKKINLFDAKKKYKTSLKYHEAFALYNILNELLVNVSDDYTRIILDKLKNDLHQKTI</sequence>
<dbReference type="EMBL" id="AY277637">
    <property type="protein sequence ID" value="AAP32305.1"/>
    <property type="molecule type" value="Genomic_DNA"/>
</dbReference>
<keyword evidence="1" id="KW-0614">Plasmid</keyword>
<accession>Q83XW4</accession>